<sequence length="79" mass="8759">MSKRPTIEAPYKTLGEWATDRADMRIACACGRSMNMPASQILERFHGDGDVASKVIRLRCRGCGRRGHASVSSVPILRR</sequence>
<organism evidence="1 2">
    <name type="scientific">Sphingomonas yabuuchiae</name>
    <dbReference type="NCBI Taxonomy" id="172044"/>
    <lineage>
        <taxon>Bacteria</taxon>
        <taxon>Pseudomonadati</taxon>
        <taxon>Pseudomonadota</taxon>
        <taxon>Alphaproteobacteria</taxon>
        <taxon>Sphingomonadales</taxon>
        <taxon>Sphingomonadaceae</taxon>
        <taxon>Sphingomonas</taxon>
    </lineage>
</organism>
<name>A0A147IS33_9SPHN</name>
<gene>
    <name evidence="1" type="ORF">NS355_09470</name>
</gene>
<evidence type="ECO:0000313" key="2">
    <source>
        <dbReference type="Proteomes" id="UP000073923"/>
    </source>
</evidence>
<dbReference type="PATRIC" id="fig|172044.3.peg.1831"/>
<dbReference type="AlphaFoldDB" id="A0A147IS33"/>
<evidence type="ECO:0000313" key="1">
    <source>
        <dbReference type="EMBL" id="KTT98256.1"/>
    </source>
</evidence>
<protein>
    <submittedName>
        <fullName evidence="1">Uncharacterized protein</fullName>
    </submittedName>
</protein>
<comment type="caution">
    <text evidence="1">The sequence shown here is derived from an EMBL/GenBank/DDBJ whole genome shotgun (WGS) entry which is preliminary data.</text>
</comment>
<reference evidence="1 2" key="1">
    <citation type="journal article" date="2016" name="Front. Microbiol.">
        <title>Genomic Resource of Rice Seed Associated Bacteria.</title>
        <authorList>
            <person name="Midha S."/>
            <person name="Bansal K."/>
            <person name="Sharma S."/>
            <person name="Kumar N."/>
            <person name="Patil P.P."/>
            <person name="Chaudhry V."/>
            <person name="Patil P.B."/>
        </authorList>
    </citation>
    <scope>NUCLEOTIDE SEQUENCE [LARGE SCALE GENOMIC DNA]</scope>
    <source>
        <strain evidence="1 2">NS355</strain>
    </source>
</reference>
<proteinExistence type="predicted"/>
<accession>A0A147IS33</accession>
<dbReference type="EMBL" id="LDTF01000047">
    <property type="protein sequence ID" value="KTT98256.1"/>
    <property type="molecule type" value="Genomic_DNA"/>
</dbReference>
<dbReference type="Proteomes" id="UP000073923">
    <property type="component" value="Unassembled WGS sequence"/>
</dbReference>